<reference evidence="1 2" key="1">
    <citation type="submission" date="2021-10" db="EMBL/GenBank/DDBJ databases">
        <title>Streptomyces sp. strain SMC 277, a novel streptomycete isolated from soil.</title>
        <authorList>
            <person name="Chanama M."/>
        </authorList>
    </citation>
    <scope>NUCLEOTIDE SEQUENCE [LARGE SCALE GENOMIC DNA]</scope>
    <source>
        <strain evidence="1 2">SMC 277</strain>
    </source>
</reference>
<sequence>MREPASPEEVDAWLRQHGWTPEHRDRAAAERLIAERVADADRQGFPLEPWEEVVDFVSRYVGHVFPMPQAPDRRFMPDPTLGYEDDAEDIVELASDIGRKLFPVGYETIEAGIVLMDDLGRFFYLHHTGPYFLGKDEHQALSSLMRGDQDEVDAYYV</sequence>
<accession>A0ABS8B503</accession>
<dbReference type="EMBL" id="JAJAUY010000026">
    <property type="protein sequence ID" value="MCB5179672.1"/>
    <property type="molecule type" value="Genomic_DNA"/>
</dbReference>
<keyword evidence="2" id="KW-1185">Reference proteome</keyword>
<gene>
    <name evidence="1" type="ORF">LG632_09780</name>
</gene>
<dbReference type="RefSeq" id="WP_226726511.1">
    <property type="nucleotide sequence ID" value="NZ_JAJAUY010000026.1"/>
</dbReference>
<dbReference type="InterPro" id="IPR025850">
    <property type="entry name" value="SUKH-3"/>
</dbReference>
<evidence type="ECO:0000313" key="1">
    <source>
        <dbReference type="EMBL" id="MCB5179672.1"/>
    </source>
</evidence>
<protein>
    <submittedName>
        <fullName evidence="1">SUKH-3 domain-containing protein</fullName>
    </submittedName>
</protein>
<name>A0ABS8B503_9ACTN</name>
<comment type="caution">
    <text evidence="1">The sequence shown here is derived from an EMBL/GenBank/DDBJ whole genome shotgun (WGS) entry which is preliminary data.</text>
</comment>
<evidence type="ECO:0000313" key="2">
    <source>
        <dbReference type="Proteomes" id="UP001199054"/>
    </source>
</evidence>
<proteinExistence type="predicted"/>
<dbReference type="Pfam" id="PF14433">
    <property type="entry name" value="SUKH-3"/>
    <property type="match status" value="1"/>
</dbReference>
<organism evidence="1 2">
    <name type="scientific">Streptomyces antimicrobicus</name>
    <dbReference type="NCBI Taxonomy" id="2883108"/>
    <lineage>
        <taxon>Bacteria</taxon>
        <taxon>Bacillati</taxon>
        <taxon>Actinomycetota</taxon>
        <taxon>Actinomycetes</taxon>
        <taxon>Kitasatosporales</taxon>
        <taxon>Streptomycetaceae</taxon>
        <taxon>Streptomyces</taxon>
    </lineage>
</organism>
<dbReference type="Proteomes" id="UP001199054">
    <property type="component" value="Unassembled WGS sequence"/>
</dbReference>